<protein>
    <recommendedName>
        <fullName evidence="3">Ig-like domain-containing protein</fullName>
    </recommendedName>
</protein>
<evidence type="ECO:0008006" key="3">
    <source>
        <dbReference type="Google" id="ProtNLM"/>
    </source>
</evidence>
<comment type="caution">
    <text evidence="1">The sequence shown here is derived from an EMBL/GenBank/DDBJ whole genome shotgun (WGS) entry which is preliminary data.</text>
</comment>
<gene>
    <name evidence="1" type="ORF">GCM10009798_26720</name>
</gene>
<organism evidence="1 2">
    <name type="scientific">Nocardioides panacihumi</name>
    <dbReference type="NCBI Taxonomy" id="400774"/>
    <lineage>
        <taxon>Bacteria</taxon>
        <taxon>Bacillati</taxon>
        <taxon>Actinomycetota</taxon>
        <taxon>Actinomycetes</taxon>
        <taxon>Propionibacteriales</taxon>
        <taxon>Nocardioidaceae</taxon>
        <taxon>Nocardioides</taxon>
    </lineage>
</organism>
<dbReference type="Gene3D" id="2.60.40.2700">
    <property type="match status" value="1"/>
</dbReference>
<keyword evidence="2" id="KW-1185">Reference proteome</keyword>
<dbReference type="InterPro" id="IPR011659">
    <property type="entry name" value="WD40"/>
</dbReference>
<accession>A0ABP5CL59</accession>
<evidence type="ECO:0000313" key="1">
    <source>
        <dbReference type="EMBL" id="GAA1965108.1"/>
    </source>
</evidence>
<dbReference type="SUPFAM" id="SSF82171">
    <property type="entry name" value="DPP6 N-terminal domain-like"/>
    <property type="match status" value="1"/>
</dbReference>
<name>A0ABP5CL59_9ACTN</name>
<sequence>MSRSRSIARVTHAAVVTALLVASFVALTVVAPSRAATVPAGTIVFVRDHNVWIARSDGSGARQITTGGSYGDQWFSPSQSDSGIVVASRGQLIYRMDQWGRVLNTLDPPPLRNSAGQPMDGVPVQVAISPDGARIAYTFVTYSCPVGTSCSTRYATGYTSATRLTPPEQSGTTYFAHPSWVGTTRTLQSGGYGSEMNLHDVGSTTARHWFDDSDYADPSTDLSDGEVSPDGTRLALVRGYGSDTQIVWYDVTGDVRTGTTVPVPTALCATSTAAGFASPTWSPDSQSLAWQEPDGVWLKTVAGDCDSPQPRLLLPGASEPDWSAAALSTTRPSTTPAPIALRALGPVRVLGTAKVGKRLTAKLPAWSTQPGSVRVQWLRNGRAIAGATRPTYKVGRADRRKRVAVRVTAVRGASRVVLTSASVRVR</sequence>
<dbReference type="Gene3D" id="2.120.10.30">
    <property type="entry name" value="TolB, C-terminal domain"/>
    <property type="match status" value="1"/>
</dbReference>
<dbReference type="Proteomes" id="UP001500571">
    <property type="component" value="Unassembled WGS sequence"/>
</dbReference>
<proteinExistence type="predicted"/>
<dbReference type="InterPro" id="IPR011042">
    <property type="entry name" value="6-blade_b-propeller_TolB-like"/>
</dbReference>
<evidence type="ECO:0000313" key="2">
    <source>
        <dbReference type="Proteomes" id="UP001500571"/>
    </source>
</evidence>
<reference evidence="2" key="1">
    <citation type="journal article" date="2019" name="Int. J. Syst. Evol. Microbiol.">
        <title>The Global Catalogue of Microorganisms (GCM) 10K type strain sequencing project: providing services to taxonomists for standard genome sequencing and annotation.</title>
        <authorList>
            <consortium name="The Broad Institute Genomics Platform"/>
            <consortium name="The Broad Institute Genome Sequencing Center for Infectious Disease"/>
            <person name="Wu L."/>
            <person name="Ma J."/>
        </authorList>
    </citation>
    <scope>NUCLEOTIDE SEQUENCE [LARGE SCALE GENOMIC DNA]</scope>
    <source>
        <strain evidence="2">JCM 15309</strain>
    </source>
</reference>
<dbReference type="RefSeq" id="WP_344045432.1">
    <property type="nucleotide sequence ID" value="NZ_BAAAPB010000002.1"/>
</dbReference>
<dbReference type="Pfam" id="PF07676">
    <property type="entry name" value="PD40"/>
    <property type="match status" value="1"/>
</dbReference>
<dbReference type="EMBL" id="BAAAPB010000002">
    <property type="protein sequence ID" value="GAA1965108.1"/>
    <property type="molecule type" value="Genomic_DNA"/>
</dbReference>